<name>A0A6A6HIV0_VIRVR</name>
<dbReference type="GO" id="GO:0005886">
    <property type="term" value="C:plasma membrane"/>
    <property type="evidence" value="ECO:0007669"/>
    <property type="project" value="TreeGrafter"/>
</dbReference>
<feature type="transmembrane region" description="Helical" evidence="7">
    <location>
        <begin position="304"/>
        <end position="323"/>
    </location>
</feature>
<evidence type="ECO:0000313" key="9">
    <source>
        <dbReference type="EMBL" id="KAF2237957.1"/>
    </source>
</evidence>
<dbReference type="PROSITE" id="PS50850">
    <property type="entry name" value="MFS"/>
    <property type="match status" value="1"/>
</dbReference>
<proteinExistence type="predicted"/>
<dbReference type="Pfam" id="PF07690">
    <property type="entry name" value="MFS_1"/>
    <property type="match status" value="1"/>
</dbReference>
<dbReference type="AlphaFoldDB" id="A0A6A6HIV0"/>
<feature type="transmembrane region" description="Helical" evidence="7">
    <location>
        <begin position="144"/>
        <end position="163"/>
    </location>
</feature>
<evidence type="ECO:0000256" key="1">
    <source>
        <dbReference type="ARBA" id="ARBA00004141"/>
    </source>
</evidence>
<feature type="transmembrane region" description="Helical" evidence="7">
    <location>
        <begin position="470"/>
        <end position="494"/>
    </location>
</feature>
<feature type="transmembrane region" description="Helical" evidence="7">
    <location>
        <begin position="201"/>
        <end position="221"/>
    </location>
</feature>
<keyword evidence="2" id="KW-0813">Transport</keyword>
<evidence type="ECO:0000256" key="5">
    <source>
        <dbReference type="ARBA" id="ARBA00023136"/>
    </source>
</evidence>
<dbReference type="CDD" id="cd17502">
    <property type="entry name" value="MFS_Azr1_MDR_like"/>
    <property type="match status" value="1"/>
</dbReference>
<feature type="compositionally biased region" description="Polar residues" evidence="6">
    <location>
        <begin position="8"/>
        <end position="23"/>
    </location>
</feature>
<feature type="transmembrane region" description="Helical" evidence="7">
    <location>
        <begin position="175"/>
        <end position="195"/>
    </location>
</feature>
<evidence type="ECO:0000256" key="4">
    <source>
        <dbReference type="ARBA" id="ARBA00022989"/>
    </source>
</evidence>
<comment type="subcellular location">
    <subcellularLocation>
        <location evidence="1">Membrane</location>
        <topology evidence="1">Multi-pass membrane protein</topology>
    </subcellularLocation>
</comment>
<dbReference type="GO" id="GO:0022857">
    <property type="term" value="F:transmembrane transporter activity"/>
    <property type="evidence" value="ECO:0007669"/>
    <property type="project" value="InterPro"/>
</dbReference>
<keyword evidence="10" id="KW-1185">Reference proteome</keyword>
<evidence type="ECO:0000256" key="3">
    <source>
        <dbReference type="ARBA" id="ARBA00022692"/>
    </source>
</evidence>
<dbReference type="OrthoDB" id="10021397at2759"/>
<dbReference type="FunFam" id="1.20.1250.20:FF:000196">
    <property type="entry name" value="MFS toxin efflux pump (AflT)"/>
    <property type="match status" value="1"/>
</dbReference>
<sequence>MASDSSEDSTVNQQFNGIPGTTETSREKGLSDYPSTKQADEDVDALAADGHAIGENEKFPDTSNAPEEEEYPKAGRLTIILVALALSIFLVSLDMTIIGTAIPQITDEFHSLDDVGWYGTAFFLTLASFQSTAGKAYKYFPVKWVFLVMIFIFELGSLICAVAKSSKTLIGGRAVAGVGGAGIASGTYTLMAFVAPPSRRPAFIGILGGTYGIAAVIGPLIGGAFTQNVSWRWCFYINLPIGGLAGAIVLLLFKPPPSAKPAPATGREKFLHMDPSGTFLIMAAVVCLALALQWGGVTKAWSSADVIGTIIGFVLIAIAFAVNEYVSGEYALLLPRLLKRRQLAIAFTYTFFFCGGFFTLLYYLPIYFQSVDNVSASQSGVRNLPLVLGTSIFAVVSGGLITATGHYVPFLILGAVFSIVGAGLLYTLDIGSGSNKWIGYQVLSGIGIGLGTNTPIAVAQGSVEMADVSVASSMALFFQTLGGAIFLTCAESAFTNQIIVKIRDIAPDINPSLVVSTGATQLRQVFSADQIGPVLIAYMHGLKVTYALVIALAGICVIVSAFAPWKNLKPGADTTGPA</sequence>
<dbReference type="SUPFAM" id="SSF103473">
    <property type="entry name" value="MFS general substrate transporter"/>
    <property type="match status" value="1"/>
</dbReference>
<reference evidence="9" key="1">
    <citation type="journal article" date="2020" name="Stud. Mycol.">
        <title>101 Dothideomycetes genomes: a test case for predicting lifestyles and emergence of pathogens.</title>
        <authorList>
            <person name="Haridas S."/>
            <person name="Albert R."/>
            <person name="Binder M."/>
            <person name="Bloem J."/>
            <person name="Labutti K."/>
            <person name="Salamov A."/>
            <person name="Andreopoulos B."/>
            <person name="Baker S."/>
            <person name="Barry K."/>
            <person name="Bills G."/>
            <person name="Bluhm B."/>
            <person name="Cannon C."/>
            <person name="Castanera R."/>
            <person name="Culley D."/>
            <person name="Daum C."/>
            <person name="Ezra D."/>
            <person name="Gonzalez J."/>
            <person name="Henrissat B."/>
            <person name="Kuo A."/>
            <person name="Liang C."/>
            <person name="Lipzen A."/>
            <person name="Lutzoni F."/>
            <person name="Magnuson J."/>
            <person name="Mondo S."/>
            <person name="Nolan M."/>
            <person name="Ohm R."/>
            <person name="Pangilinan J."/>
            <person name="Park H.-J."/>
            <person name="Ramirez L."/>
            <person name="Alfaro M."/>
            <person name="Sun H."/>
            <person name="Tritt A."/>
            <person name="Yoshinaga Y."/>
            <person name="Zwiers L.-H."/>
            <person name="Turgeon B."/>
            <person name="Goodwin S."/>
            <person name="Spatafora J."/>
            <person name="Crous P."/>
            <person name="Grigoriev I."/>
        </authorList>
    </citation>
    <scope>NUCLEOTIDE SEQUENCE</scope>
    <source>
        <strain evidence="9">Tuck. ex Michener</strain>
    </source>
</reference>
<dbReference type="PANTHER" id="PTHR23501">
    <property type="entry name" value="MAJOR FACILITATOR SUPERFAMILY"/>
    <property type="match status" value="1"/>
</dbReference>
<protein>
    <submittedName>
        <fullName evidence="9">MFS general substrate transporter</fullName>
    </submittedName>
</protein>
<evidence type="ECO:0000256" key="2">
    <source>
        <dbReference type="ARBA" id="ARBA00022448"/>
    </source>
</evidence>
<feature type="transmembrane region" description="Helical" evidence="7">
    <location>
        <begin position="544"/>
        <end position="565"/>
    </location>
</feature>
<dbReference type="PANTHER" id="PTHR23501:SF177">
    <property type="entry name" value="MAJOR FACILITATOR SUPERFAMILY (MFS) PROFILE DOMAIN-CONTAINING PROTEIN-RELATED"/>
    <property type="match status" value="1"/>
</dbReference>
<dbReference type="Gene3D" id="1.20.1720.10">
    <property type="entry name" value="Multidrug resistance protein D"/>
    <property type="match status" value="1"/>
</dbReference>
<dbReference type="InterPro" id="IPR036259">
    <property type="entry name" value="MFS_trans_sf"/>
</dbReference>
<feature type="transmembrane region" description="Helical" evidence="7">
    <location>
        <begin position="273"/>
        <end position="292"/>
    </location>
</feature>
<feature type="transmembrane region" description="Helical" evidence="7">
    <location>
        <begin position="115"/>
        <end position="132"/>
    </location>
</feature>
<feature type="transmembrane region" description="Helical" evidence="7">
    <location>
        <begin position="384"/>
        <end position="401"/>
    </location>
</feature>
<feature type="transmembrane region" description="Helical" evidence="7">
    <location>
        <begin position="233"/>
        <end position="253"/>
    </location>
</feature>
<evidence type="ECO:0000259" key="8">
    <source>
        <dbReference type="PROSITE" id="PS50850"/>
    </source>
</evidence>
<dbReference type="Proteomes" id="UP000800092">
    <property type="component" value="Unassembled WGS sequence"/>
</dbReference>
<feature type="transmembrane region" description="Helical" evidence="7">
    <location>
        <begin position="79"/>
        <end position="103"/>
    </location>
</feature>
<evidence type="ECO:0000256" key="7">
    <source>
        <dbReference type="SAM" id="Phobius"/>
    </source>
</evidence>
<keyword evidence="5 7" id="KW-0472">Membrane</keyword>
<feature type="transmembrane region" description="Helical" evidence="7">
    <location>
        <begin position="438"/>
        <end position="458"/>
    </location>
</feature>
<organism evidence="9 10">
    <name type="scientific">Viridothelium virens</name>
    <name type="common">Speckled blister lichen</name>
    <name type="synonym">Trypethelium virens</name>
    <dbReference type="NCBI Taxonomy" id="1048519"/>
    <lineage>
        <taxon>Eukaryota</taxon>
        <taxon>Fungi</taxon>
        <taxon>Dikarya</taxon>
        <taxon>Ascomycota</taxon>
        <taxon>Pezizomycotina</taxon>
        <taxon>Dothideomycetes</taxon>
        <taxon>Dothideomycetes incertae sedis</taxon>
        <taxon>Trypetheliales</taxon>
        <taxon>Trypetheliaceae</taxon>
        <taxon>Viridothelium</taxon>
    </lineage>
</organism>
<feature type="transmembrane region" description="Helical" evidence="7">
    <location>
        <begin position="343"/>
        <end position="364"/>
    </location>
</feature>
<dbReference type="EMBL" id="ML991777">
    <property type="protein sequence ID" value="KAF2237957.1"/>
    <property type="molecule type" value="Genomic_DNA"/>
</dbReference>
<evidence type="ECO:0000256" key="6">
    <source>
        <dbReference type="SAM" id="MobiDB-lite"/>
    </source>
</evidence>
<gene>
    <name evidence="9" type="ORF">EV356DRAFT_573559</name>
</gene>
<feature type="region of interest" description="Disordered" evidence="6">
    <location>
        <begin position="1"/>
        <end position="47"/>
    </location>
</feature>
<keyword evidence="4 7" id="KW-1133">Transmembrane helix</keyword>
<dbReference type="Gene3D" id="1.20.1250.20">
    <property type="entry name" value="MFS general substrate transporter like domains"/>
    <property type="match status" value="1"/>
</dbReference>
<accession>A0A6A6HIV0</accession>
<evidence type="ECO:0000313" key="10">
    <source>
        <dbReference type="Proteomes" id="UP000800092"/>
    </source>
</evidence>
<dbReference type="FunFam" id="1.20.1720.10:FF:000012">
    <property type="entry name" value="MFS toxin efflux pump (AflT)"/>
    <property type="match status" value="1"/>
</dbReference>
<feature type="domain" description="Major facilitator superfamily (MFS) profile" evidence="8">
    <location>
        <begin position="80"/>
        <end position="568"/>
    </location>
</feature>
<keyword evidence="3 7" id="KW-0812">Transmembrane</keyword>
<dbReference type="InterPro" id="IPR020846">
    <property type="entry name" value="MFS_dom"/>
</dbReference>
<feature type="transmembrane region" description="Helical" evidence="7">
    <location>
        <begin position="407"/>
        <end position="426"/>
    </location>
</feature>
<dbReference type="InterPro" id="IPR011701">
    <property type="entry name" value="MFS"/>
</dbReference>